<feature type="transmembrane region" description="Helical" evidence="5">
    <location>
        <begin position="228"/>
        <end position="244"/>
    </location>
</feature>
<keyword evidence="3 5" id="KW-1133">Transmembrane helix</keyword>
<feature type="transmembrane region" description="Helical" evidence="5">
    <location>
        <begin position="129"/>
        <end position="154"/>
    </location>
</feature>
<evidence type="ECO:0000313" key="7">
    <source>
        <dbReference type="Proteomes" id="UP000321532"/>
    </source>
</evidence>
<keyword evidence="4 5" id="KW-0472">Membrane</keyword>
<dbReference type="InterPro" id="IPR000537">
    <property type="entry name" value="UbiA_prenyltransferase"/>
</dbReference>
<dbReference type="AlphaFoldDB" id="A0A512B372"/>
<reference evidence="6 7" key="1">
    <citation type="submission" date="2019-07" db="EMBL/GenBank/DDBJ databases">
        <title>Whole genome shotgun sequence of Adhaeribacter aerolatus NBRC 106133.</title>
        <authorList>
            <person name="Hosoyama A."/>
            <person name="Uohara A."/>
            <person name="Ohji S."/>
            <person name="Ichikawa N."/>
        </authorList>
    </citation>
    <scope>NUCLEOTIDE SEQUENCE [LARGE SCALE GENOMIC DNA]</scope>
    <source>
        <strain evidence="6 7">NBRC 106133</strain>
    </source>
</reference>
<proteinExistence type="predicted"/>
<evidence type="ECO:0000313" key="6">
    <source>
        <dbReference type="EMBL" id="GEO06415.1"/>
    </source>
</evidence>
<keyword evidence="2 5" id="KW-0812">Transmembrane</keyword>
<dbReference type="EMBL" id="BJYS01000036">
    <property type="protein sequence ID" value="GEO06415.1"/>
    <property type="molecule type" value="Genomic_DNA"/>
</dbReference>
<evidence type="ECO:0000256" key="5">
    <source>
        <dbReference type="SAM" id="Phobius"/>
    </source>
</evidence>
<comment type="subcellular location">
    <subcellularLocation>
        <location evidence="1">Membrane</location>
        <topology evidence="1">Multi-pass membrane protein</topology>
    </subcellularLocation>
</comment>
<dbReference type="GO" id="GO:0016020">
    <property type="term" value="C:membrane"/>
    <property type="evidence" value="ECO:0007669"/>
    <property type="project" value="UniProtKB-SubCell"/>
</dbReference>
<protein>
    <recommendedName>
        <fullName evidence="8">Prenyltransferase</fullName>
    </recommendedName>
</protein>
<organism evidence="6 7">
    <name type="scientific">Adhaeribacter aerolatus</name>
    <dbReference type="NCBI Taxonomy" id="670289"/>
    <lineage>
        <taxon>Bacteria</taxon>
        <taxon>Pseudomonadati</taxon>
        <taxon>Bacteroidota</taxon>
        <taxon>Cytophagia</taxon>
        <taxon>Cytophagales</taxon>
        <taxon>Hymenobacteraceae</taxon>
        <taxon>Adhaeribacter</taxon>
    </lineage>
</organism>
<evidence type="ECO:0000256" key="1">
    <source>
        <dbReference type="ARBA" id="ARBA00004141"/>
    </source>
</evidence>
<evidence type="ECO:0000256" key="3">
    <source>
        <dbReference type="ARBA" id="ARBA00022989"/>
    </source>
</evidence>
<dbReference type="Proteomes" id="UP000321532">
    <property type="component" value="Unassembled WGS sequence"/>
</dbReference>
<comment type="caution">
    <text evidence="6">The sequence shown here is derived from an EMBL/GenBank/DDBJ whole genome shotgun (WGS) entry which is preliminary data.</text>
</comment>
<feature type="transmembrane region" description="Helical" evidence="5">
    <location>
        <begin position="77"/>
        <end position="109"/>
    </location>
</feature>
<feature type="transmembrane region" description="Helical" evidence="5">
    <location>
        <begin position="265"/>
        <end position="283"/>
    </location>
</feature>
<dbReference type="Pfam" id="PF01040">
    <property type="entry name" value="UbiA"/>
    <property type="match status" value="1"/>
</dbReference>
<keyword evidence="7" id="KW-1185">Reference proteome</keyword>
<sequence length="284" mass="31877">MRDALKLMRIPFSVYLMPVFWFALSVVTDYSVGKVVAVFLIIHLLVYPASNGYNCYFDRDESSIGGLKHPPRVTKSLFWLVSLFDGLAILGALFVSIPFAVCIAVYLLVSKAYSYDKIRLKKYPFISTIVVIIFQGAFTFLMVQLGIGVGTAIITSPTNLIFAAVSSLFLCGSYPLTQVYQHTEDAQRGDKTISLLLGIQGTFIFSGLSLFAGTALLLYAFFSTNQQINILIFLLCTAPVVFFFNRWFWRVRQNRAEANFENTMLMNKISSLSISLAFILMIIF</sequence>
<accession>A0A512B372</accession>
<evidence type="ECO:0000256" key="2">
    <source>
        <dbReference type="ARBA" id="ARBA00022692"/>
    </source>
</evidence>
<feature type="transmembrane region" description="Helical" evidence="5">
    <location>
        <begin position="12"/>
        <end position="42"/>
    </location>
</feature>
<feature type="transmembrane region" description="Helical" evidence="5">
    <location>
        <begin position="160"/>
        <end position="180"/>
    </location>
</feature>
<gene>
    <name evidence="6" type="ORF">AAE02nite_40790</name>
</gene>
<feature type="transmembrane region" description="Helical" evidence="5">
    <location>
        <begin position="192"/>
        <end position="222"/>
    </location>
</feature>
<dbReference type="GO" id="GO:0016765">
    <property type="term" value="F:transferase activity, transferring alkyl or aryl (other than methyl) groups"/>
    <property type="evidence" value="ECO:0007669"/>
    <property type="project" value="InterPro"/>
</dbReference>
<evidence type="ECO:0000256" key="4">
    <source>
        <dbReference type="ARBA" id="ARBA00023136"/>
    </source>
</evidence>
<name>A0A512B372_9BACT</name>
<evidence type="ECO:0008006" key="8">
    <source>
        <dbReference type="Google" id="ProtNLM"/>
    </source>
</evidence>
<dbReference type="OrthoDB" id="665023at2"/>